<dbReference type="GO" id="GO:0048038">
    <property type="term" value="F:quinone binding"/>
    <property type="evidence" value="ECO:0007669"/>
    <property type="project" value="InterPro"/>
</dbReference>
<accession>A0A8H2WQJ3</accession>
<comment type="cofactor">
    <cofactor evidence="1">
        <name>Cu cation</name>
        <dbReference type="ChEBI" id="CHEBI:23378"/>
    </cofactor>
</comment>
<keyword evidence="4" id="KW-0560">Oxidoreductase</keyword>
<comment type="similarity">
    <text evidence="4">Belongs to the copper/topaquinone oxidase family.</text>
</comment>
<evidence type="ECO:0000256" key="4">
    <source>
        <dbReference type="RuleBase" id="RU000672"/>
    </source>
</evidence>
<name>A0A8H2WQJ3_9AGAM</name>
<evidence type="ECO:0000256" key="1">
    <source>
        <dbReference type="ARBA" id="ARBA00001935"/>
    </source>
</evidence>
<protein>
    <recommendedName>
        <fullName evidence="4">Amine oxidase</fullName>
        <ecNumber evidence="4">1.4.3.-</ecNumber>
    </recommendedName>
</protein>
<dbReference type="Proteomes" id="UP000663826">
    <property type="component" value="Unassembled WGS sequence"/>
</dbReference>
<comment type="PTM">
    <text evidence="4">Topaquinone (TPQ) is generated by copper-dependent autoxidation of a specific tyrosyl residue.</text>
</comment>
<dbReference type="Pfam" id="PF01179">
    <property type="entry name" value="Cu_amine_oxid"/>
    <property type="match status" value="1"/>
</dbReference>
<feature type="non-terminal residue" evidence="7">
    <location>
        <position position="1"/>
    </location>
</feature>
<dbReference type="PANTHER" id="PTHR10638">
    <property type="entry name" value="COPPER AMINE OXIDASE"/>
    <property type="match status" value="1"/>
</dbReference>
<dbReference type="InterPro" id="IPR049947">
    <property type="entry name" value="Cu_Am_Ox_Cu-bd"/>
</dbReference>
<proteinExistence type="inferred from homology"/>
<reference evidence="7" key="1">
    <citation type="submission" date="2021-01" db="EMBL/GenBank/DDBJ databases">
        <authorList>
            <person name="Kaushik A."/>
        </authorList>
    </citation>
    <scope>NUCLEOTIDE SEQUENCE</scope>
    <source>
        <strain evidence="7">AG1-1B</strain>
    </source>
</reference>
<comment type="caution">
    <text evidence="7">The sequence shown here is derived from an EMBL/GenBank/DDBJ whole genome shotgun (WGS) entry which is preliminary data.</text>
</comment>
<dbReference type="Gene3D" id="2.70.98.20">
    <property type="entry name" value="Copper amine oxidase, catalytic domain"/>
    <property type="match status" value="1"/>
</dbReference>
<comment type="cofactor">
    <cofactor evidence="4">
        <name>Cu cation</name>
        <dbReference type="ChEBI" id="CHEBI:23378"/>
    </cofactor>
    <text evidence="4">Contains 1 topaquinone per subunit.</text>
</comment>
<dbReference type="PROSITE" id="PS01165">
    <property type="entry name" value="COPPER_AMINE_OXID_2"/>
    <property type="match status" value="1"/>
</dbReference>
<dbReference type="EC" id="1.4.3.-" evidence="4"/>
<dbReference type="GO" id="GO:0008131">
    <property type="term" value="F:primary methylamine oxidase activity"/>
    <property type="evidence" value="ECO:0007669"/>
    <property type="project" value="UniProtKB-EC"/>
</dbReference>
<comment type="catalytic activity">
    <reaction evidence="3">
        <text>a primary methyl amine + O2 + H2O = an aldehyde + H2O2 + NH4(+)</text>
        <dbReference type="Rhea" id="RHEA:16153"/>
        <dbReference type="ChEBI" id="CHEBI:15377"/>
        <dbReference type="ChEBI" id="CHEBI:15379"/>
        <dbReference type="ChEBI" id="CHEBI:16240"/>
        <dbReference type="ChEBI" id="CHEBI:17478"/>
        <dbReference type="ChEBI" id="CHEBI:28938"/>
        <dbReference type="ChEBI" id="CHEBI:228804"/>
        <dbReference type="EC" id="1.4.3.21"/>
    </reaction>
</comment>
<dbReference type="InterPro" id="IPR036460">
    <property type="entry name" value="Cu_amine_oxidase_C_sf"/>
</dbReference>
<dbReference type="PANTHER" id="PTHR10638:SF86">
    <property type="entry name" value="COPPER AMINE OXIDASE 1-RELATED"/>
    <property type="match status" value="1"/>
</dbReference>
<keyword evidence="4" id="KW-0479">Metal-binding</keyword>
<dbReference type="InterPro" id="IPR000269">
    <property type="entry name" value="Cu_amine_oxidase"/>
</dbReference>
<dbReference type="EMBL" id="CAJMWQ010000897">
    <property type="protein sequence ID" value="CAE6394373.1"/>
    <property type="molecule type" value="Genomic_DNA"/>
</dbReference>
<evidence type="ECO:0000313" key="7">
    <source>
        <dbReference type="EMBL" id="CAE6394373.1"/>
    </source>
</evidence>
<dbReference type="GO" id="GO:0009308">
    <property type="term" value="P:amine metabolic process"/>
    <property type="evidence" value="ECO:0007669"/>
    <property type="project" value="UniProtKB-UniRule"/>
</dbReference>
<dbReference type="SUPFAM" id="SSF49998">
    <property type="entry name" value="Amine oxidase catalytic domain"/>
    <property type="match status" value="1"/>
</dbReference>
<evidence type="ECO:0000256" key="3">
    <source>
        <dbReference type="ARBA" id="ARBA00048032"/>
    </source>
</evidence>
<dbReference type="AlphaFoldDB" id="A0A8H2WQJ3"/>
<dbReference type="InterPro" id="IPR015798">
    <property type="entry name" value="Cu_amine_oxidase_C"/>
</dbReference>
<evidence type="ECO:0000256" key="5">
    <source>
        <dbReference type="SAM" id="MobiDB-lite"/>
    </source>
</evidence>
<keyword evidence="4" id="KW-0801">TPQ</keyword>
<evidence type="ECO:0000256" key="2">
    <source>
        <dbReference type="ARBA" id="ARBA00011738"/>
    </source>
</evidence>
<feature type="domain" description="Copper amine oxidase catalytic" evidence="6">
    <location>
        <begin position="2"/>
        <end position="120"/>
    </location>
</feature>
<evidence type="ECO:0000259" key="6">
    <source>
        <dbReference type="Pfam" id="PF01179"/>
    </source>
</evidence>
<gene>
    <name evidence="7" type="ORF">RDB_LOCUS27264</name>
</gene>
<sequence>AYSVGIGGATRGLLAQPGSWVRERAGFATKSLWVVPSDEATSGGRRWPAGRHVPQTRTQPKDSVVDWSKDGESVDNKDILLFLTVGVNHVPRPEDWPVMPTEHLRVVFKPIGFFKANPALDVKAPVDERSRNAFPAGDIGTGAVVEHANGNGSTQASTSCGCN</sequence>
<organism evidence="7 8">
    <name type="scientific">Rhizoctonia solani</name>
    <dbReference type="NCBI Taxonomy" id="456999"/>
    <lineage>
        <taxon>Eukaryota</taxon>
        <taxon>Fungi</taxon>
        <taxon>Dikarya</taxon>
        <taxon>Basidiomycota</taxon>
        <taxon>Agaricomycotina</taxon>
        <taxon>Agaricomycetes</taxon>
        <taxon>Cantharellales</taxon>
        <taxon>Ceratobasidiaceae</taxon>
        <taxon>Rhizoctonia</taxon>
    </lineage>
</organism>
<evidence type="ECO:0000313" key="8">
    <source>
        <dbReference type="Proteomes" id="UP000663826"/>
    </source>
</evidence>
<comment type="subunit">
    <text evidence="2">Homodimer.</text>
</comment>
<dbReference type="GO" id="GO:0005507">
    <property type="term" value="F:copper ion binding"/>
    <property type="evidence" value="ECO:0007669"/>
    <property type="project" value="InterPro"/>
</dbReference>
<feature type="compositionally biased region" description="Basic and acidic residues" evidence="5">
    <location>
        <begin position="59"/>
        <end position="68"/>
    </location>
</feature>
<keyword evidence="4" id="KW-0186">Copper</keyword>
<feature type="region of interest" description="Disordered" evidence="5">
    <location>
        <begin position="39"/>
        <end position="68"/>
    </location>
</feature>